<dbReference type="AlphaFoldDB" id="A0A163J4G9"/>
<dbReference type="Proteomes" id="UP000078561">
    <property type="component" value="Unassembled WGS sequence"/>
</dbReference>
<reference evidence="3" key="1">
    <citation type="submission" date="2016-04" db="EMBL/GenBank/DDBJ databases">
        <authorList>
            <person name="Evans L.H."/>
            <person name="Alamgir A."/>
            <person name="Owens N."/>
            <person name="Weber N.D."/>
            <person name="Virtaneva K."/>
            <person name="Barbian K."/>
            <person name="Babar A."/>
            <person name="Rosenke K."/>
        </authorList>
    </citation>
    <scope>NUCLEOTIDE SEQUENCE [LARGE SCALE GENOMIC DNA]</scope>
    <source>
        <strain evidence="3">CBS 101.48</strain>
    </source>
</reference>
<accession>A0A163J4G9</accession>
<dbReference type="PANTHER" id="PTHR24362">
    <property type="entry name" value="SERINE/THREONINE-PROTEIN KINASE NEK"/>
    <property type="match status" value="1"/>
</dbReference>
<feature type="region of interest" description="Disordered" evidence="1">
    <location>
        <begin position="640"/>
        <end position="682"/>
    </location>
</feature>
<feature type="region of interest" description="Disordered" evidence="1">
    <location>
        <begin position="400"/>
        <end position="568"/>
    </location>
</feature>
<dbReference type="SMART" id="SM00220">
    <property type="entry name" value="S_TKc"/>
    <property type="match status" value="1"/>
</dbReference>
<feature type="compositionally biased region" description="Low complexity" evidence="1">
    <location>
        <begin position="459"/>
        <end position="468"/>
    </location>
</feature>
<dbReference type="GO" id="GO:0005524">
    <property type="term" value="F:ATP binding"/>
    <property type="evidence" value="ECO:0007669"/>
    <property type="project" value="InterPro"/>
</dbReference>
<evidence type="ECO:0000259" key="2">
    <source>
        <dbReference type="PROSITE" id="PS50011"/>
    </source>
</evidence>
<evidence type="ECO:0000313" key="3">
    <source>
        <dbReference type="EMBL" id="SAL97115.1"/>
    </source>
</evidence>
<dbReference type="Gene3D" id="1.10.510.10">
    <property type="entry name" value="Transferase(Phosphotransferase) domain 1"/>
    <property type="match status" value="1"/>
</dbReference>
<dbReference type="Pfam" id="PF00069">
    <property type="entry name" value="Pkinase"/>
    <property type="match status" value="1"/>
</dbReference>
<dbReference type="InterPro" id="IPR011009">
    <property type="entry name" value="Kinase-like_dom_sf"/>
</dbReference>
<dbReference type="EMBL" id="LT551507">
    <property type="protein sequence ID" value="SAL97115.1"/>
    <property type="molecule type" value="Genomic_DNA"/>
</dbReference>
<feature type="compositionally biased region" description="Pro residues" evidence="1">
    <location>
        <begin position="441"/>
        <end position="451"/>
    </location>
</feature>
<dbReference type="SUPFAM" id="SSF56112">
    <property type="entry name" value="Protein kinase-like (PK-like)"/>
    <property type="match status" value="1"/>
</dbReference>
<feature type="compositionally biased region" description="Low complexity" evidence="1">
    <location>
        <begin position="534"/>
        <end position="559"/>
    </location>
</feature>
<feature type="compositionally biased region" description="Low complexity" evidence="1">
    <location>
        <begin position="411"/>
        <end position="440"/>
    </location>
</feature>
<gene>
    <name evidence="3" type="primary">ABSGL_02573.1 scaffold 3452</name>
</gene>
<keyword evidence="4" id="KW-1185">Reference proteome</keyword>
<dbReference type="PROSITE" id="PS50011">
    <property type="entry name" value="PROTEIN_KINASE_DOM"/>
    <property type="match status" value="1"/>
</dbReference>
<dbReference type="OrthoDB" id="4062651at2759"/>
<dbReference type="InParanoid" id="A0A163J4G9"/>
<name>A0A163J4G9_ABSGL</name>
<feature type="domain" description="Protein kinase" evidence="2">
    <location>
        <begin position="1"/>
        <end position="391"/>
    </location>
</feature>
<dbReference type="GO" id="GO:0004672">
    <property type="term" value="F:protein kinase activity"/>
    <property type="evidence" value="ECO:0007669"/>
    <property type="project" value="InterPro"/>
</dbReference>
<organism evidence="3">
    <name type="scientific">Absidia glauca</name>
    <name type="common">Pin mould</name>
    <dbReference type="NCBI Taxonomy" id="4829"/>
    <lineage>
        <taxon>Eukaryota</taxon>
        <taxon>Fungi</taxon>
        <taxon>Fungi incertae sedis</taxon>
        <taxon>Mucoromycota</taxon>
        <taxon>Mucoromycotina</taxon>
        <taxon>Mucoromycetes</taxon>
        <taxon>Mucorales</taxon>
        <taxon>Cunninghamellaceae</taxon>
        <taxon>Absidia</taxon>
    </lineage>
</organism>
<proteinExistence type="predicted"/>
<evidence type="ECO:0000313" key="4">
    <source>
        <dbReference type="Proteomes" id="UP000078561"/>
    </source>
</evidence>
<protein>
    <recommendedName>
        <fullName evidence="2">Protein kinase domain-containing protein</fullName>
    </recommendedName>
</protein>
<evidence type="ECO:0000256" key="1">
    <source>
        <dbReference type="SAM" id="MobiDB-lite"/>
    </source>
</evidence>
<sequence length="682" mass="75923">MDNNVCKDGSLADDSQVDQHIAALLKNLNAYAESKGVDSKPLKNYLRHTSKKADVMGHYKQVRYLENNDEAVVQTFRHHMTTNQRITELVCFLKLKGQQQIGNLLEVLYADDNHNSDTSPKDNSTNLINNKLAGLLMQRYRQTLKQYTHSSTHHHLSAAQKMDLIRQIIGCLQCVHRQGIAHRDISDVNFMVEEQDSDADDKTLLADGSPKVQVYLIDFGRATLVDPDDVTRWWMGPSRQDEDDNECVPETTEALDAWCANLPLVSTKPDLAYWCYRSIQTLPPRISERDMPLPWLVDPVAEDMYSVGVLIWKVFTGAEPWHGLLYDHNLPGLRDMVSSDKYIEIHVKRDVVGDLSRQLLFSCLRSQPEDRLSANDLLAWLERPEIYHGLLDEWTTHYSTTSARKRRHRQSSSTSDTVGSSSSSSFSATAAPSPAIATAPPTAPPPAPPPVITKKRKTTMTQQQPNKEQQQDPSKLHLTTATSVPASLREQEPPTRPFDPPQVHSSPPQPPSEAPPDLTKPTDIFNWYDHDDGSSGLMSPSPTSPSSSLSSTLSFTSTPSLPPSPSQSRYSAIVIHPESNIRRQAIPPLDLDPPRLLPWTYDRSFNLVLPSRGLVFGSSSPPSSTHLNGFSSSRKRHNGGLSLDEKWDDSSSYGSESGFVGDTLENDENSADGCCTLPSPFS</sequence>
<dbReference type="PANTHER" id="PTHR24362:SF309">
    <property type="entry name" value="PROTEIN KINASE DOMAIN-CONTAINING PROTEIN"/>
    <property type="match status" value="1"/>
</dbReference>
<dbReference type="InterPro" id="IPR000719">
    <property type="entry name" value="Prot_kinase_dom"/>
</dbReference>